<keyword evidence="4 6" id="KW-1133">Transmembrane helix</keyword>
<dbReference type="EMBL" id="JAXCGZ010009586">
    <property type="protein sequence ID" value="KAK7076665.1"/>
    <property type="molecule type" value="Genomic_DNA"/>
</dbReference>
<feature type="transmembrane region" description="Helical" evidence="6">
    <location>
        <begin position="231"/>
        <end position="251"/>
    </location>
</feature>
<protein>
    <recommendedName>
        <fullName evidence="7">Major facilitator superfamily associated domain-containing protein</fullName>
    </recommendedName>
</protein>
<feature type="transmembrane region" description="Helical" evidence="6">
    <location>
        <begin position="272"/>
        <end position="293"/>
    </location>
</feature>
<dbReference type="Pfam" id="PF12832">
    <property type="entry name" value="MFS_1_like"/>
    <property type="match status" value="1"/>
</dbReference>
<proteinExistence type="inferred from homology"/>
<dbReference type="InterPro" id="IPR051717">
    <property type="entry name" value="MFS_MFSD6"/>
</dbReference>
<name>A0AAN8X2B1_HALRR</name>
<gene>
    <name evidence="8" type="ORF">SK128_027152</name>
</gene>
<accession>A0AAN8X2B1</accession>
<evidence type="ECO:0000256" key="1">
    <source>
        <dbReference type="ARBA" id="ARBA00004141"/>
    </source>
</evidence>
<sequence length="321" mass="35683">MFVASLYFAPALPAYTDLETKSLTLDCTSPSSYLKYCLSEEKCRKYDFLKSITDNHTVTCKVALYGNQENIKAIFESWDVVPPLSFTASTNLFHSDKEGLCTYFQINNVTIGDKQITDPTCPTLTHANTTVNCDDVSFMSYIDAPPMPYEELLTHYQFWMYLFCIIVAWCGLAVTVVMSDTVCFQLLGAAANKYGQQRLFGSLGWGTLVVIAGALIDYASEGDAQKDYTPAFVLTFSILFIDLFVATRLQIEGNEKQSGTAGAIARLICEPRIVLFVICCVVVGISTGILWTFQDSNEGPVEQESTPKCTDPQRWFCVSVH</sequence>
<comment type="caution">
    <text evidence="8">The sequence shown here is derived from an EMBL/GenBank/DDBJ whole genome shotgun (WGS) entry which is preliminary data.</text>
</comment>
<organism evidence="8 9">
    <name type="scientific">Halocaridina rubra</name>
    <name type="common">Hawaiian red shrimp</name>
    <dbReference type="NCBI Taxonomy" id="373956"/>
    <lineage>
        <taxon>Eukaryota</taxon>
        <taxon>Metazoa</taxon>
        <taxon>Ecdysozoa</taxon>
        <taxon>Arthropoda</taxon>
        <taxon>Crustacea</taxon>
        <taxon>Multicrustacea</taxon>
        <taxon>Malacostraca</taxon>
        <taxon>Eumalacostraca</taxon>
        <taxon>Eucarida</taxon>
        <taxon>Decapoda</taxon>
        <taxon>Pleocyemata</taxon>
        <taxon>Caridea</taxon>
        <taxon>Atyoidea</taxon>
        <taxon>Atyidae</taxon>
        <taxon>Halocaridina</taxon>
    </lineage>
</organism>
<evidence type="ECO:0000313" key="8">
    <source>
        <dbReference type="EMBL" id="KAK7076665.1"/>
    </source>
</evidence>
<dbReference type="AlphaFoldDB" id="A0AAN8X2B1"/>
<dbReference type="PANTHER" id="PTHR16172:SF30">
    <property type="entry name" value="SUGAR BABY, ISOFORM C"/>
    <property type="match status" value="1"/>
</dbReference>
<comment type="similarity">
    <text evidence="2">Belongs to the major facilitator superfamily. MFSD6 family.</text>
</comment>
<feature type="transmembrane region" description="Helical" evidence="6">
    <location>
        <begin position="158"/>
        <end position="178"/>
    </location>
</feature>
<keyword evidence="3 6" id="KW-0812">Transmembrane</keyword>
<keyword evidence="9" id="KW-1185">Reference proteome</keyword>
<dbReference type="Proteomes" id="UP001381693">
    <property type="component" value="Unassembled WGS sequence"/>
</dbReference>
<reference evidence="8 9" key="1">
    <citation type="submission" date="2023-11" db="EMBL/GenBank/DDBJ databases">
        <title>Halocaridina rubra genome assembly.</title>
        <authorList>
            <person name="Smith C."/>
        </authorList>
    </citation>
    <scope>NUCLEOTIDE SEQUENCE [LARGE SCALE GENOMIC DNA]</scope>
    <source>
        <strain evidence="8">EP-1</strain>
        <tissue evidence="8">Whole</tissue>
    </source>
</reference>
<evidence type="ECO:0000256" key="2">
    <source>
        <dbReference type="ARBA" id="ARBA00005241"/>
    </source>
</evidence>
<dbReference type="GO" id="GO:0016020">
    <property type="term" value="C:membrane"/>
    <property type="evidence" value="ECO:0007669"/>
    <property type="project" value="UniProtKB-SubCell"/>
</dbReference>
<evidence type="ECO:0000256" key="4">
    <source>
        <dbReference type="ARBA" id="ARBA00022989"/>
    </source>
</evidence>
<feature type="domain" description="Major facilitator superfamily associated" evidence="7">
    <location>
        <begin position="153"/>
        <end position="294"/>
    </location>
</feature>
<dbReference type="InterPro" id="IPR036259">
    <property type="entry name" value="MFS_trans_sf"/>
</dbReference>
<keyword evidence="5 6" id="KW-0472">Membrane</keyword>
<evidence type="ECO:0000256" key="3">
    <source>
        <dbReference type="ARBA" id="ARBA00022692"/>
    </source>
</evidence>
<dbReference type="SUPFAM" id="SSF103473">
    <property type="entry name" value="MFS general substrate transporter"/>
    <property type="match status" value="1"/>
</dbReference>
<feature type="transmembrane region" description="Helical" evidence="6">
    <location>
        <begin position="199"/>
        <end position="219"/>
    </location>
</feature>
<evidence type="ECO:0000259" key="7">
    <source>
        <dbReference type="Pfam" id="PF12832"/>
    </source>
</evidence>
<dbReference type="PANTHER" id="PTHR16172">
    <property type="entry name" value="MAJOR FACILITATOR SUPERFAMILY DOMAIN-CONTAINING PROTEIN 6-LIKE"/>
    <property type="match status" value="1"/>
</dbReference>
<evidence type="ECO:0000256" key="5">
    <source>
        <dbReference type="ARBA" id="ARBA00023136"/>
    </source>
</evidence>
<evidence type="ECO:0000256" key="6">
    <source>
        <dbReference type="SAM" id="Phobius"/>
    </source>
</evidence>
<evidence type="ECO:0000313" key="9">
    <source>
        <dbReference type="Proteomes" id="UP001381693"/>
    </source>
</evidence>
<dbReference type="InterPro" id="IPR024989">
    <property type="entry name" value="MFS_assoc_dom"/>
</dbReference>
<comment type="subcellular location">
    <subcellularLocation>
        <location evidence="1">Membrane</location>
        <topology evidence="1">Multi-pass membrane protein</topology>
    </subcellularLocation>
</comment>